<dbReference type="EMBL" id="BDQI01000035">
    <property type="protein sequence ID" value="GAX57388.1"/>
    <property type="molecule type" value="Genomic_DNA"/>
</dbReference>
<dbReference type="Proteomes" id="UP000217446">
    <property type="component" value="Unassembled WGS sequence"/>
</dbReference>
<evidence type="ECO:0000313" key="1">
    <source>
        <dbReference type="EMBL" id="GAX57388.1"/>
    </source>
</evidence>
<dbReference type="RefSeq" id="WP_067383285.1">
    <property type="nucleotide sequence ID" value="NZ_BDQI01000035.1"/>
</dbReference>
<reference evidence="2" key="1">
    <citation type="submission" date="2017-05" db="EMBL/GenBank/DDBJ databases">
        <title>Streptomyces olivochromogenes NBRC 3561 whole genome shotgun sequence.</title>
        <authorList>
            <person name="Dohra H."/>
            <person name="Kodani S."/>
        </authorList>
    </citation>
    <scope>NUCLEOTIDE SEQUENCE [LARGE SCALE GENOMIC DNA]</scope>
    <source>
        <strain evidence="2">NBRC 3561</strain>
    </source>
</reference>
<accession>A0A250VT15</accession>
<keyword evidence="2" id="KW-1185">Reference proteome</keyword>
<proteinExistence type="predicted"/>
<dbReference type="AlphaFoldDB" id="A0A250VT15"/>
<sequence length="73" mass="7683">MVIFAVRSTDVGEHSATGIRKAAGNDAVHVGPLDLSGRALIAAFTSAWSGSQHQRLFRPLSLGRPDPLPHLPG</sequence>
<comment type="caution">
    <text evidence="1">The sequence shown here is derived from an EMBL/GenBank/DDBJ whole genome shotgun (WGS) entry which is preliminary data.</text>
</comment>
<protein>
    <submittedName>
        <fullName evidence="1">Uncharacterized protein</fullName>
    </submittedName>
</protein>
<name>A0A250VT15_STROL</name>
<gene>
    <name evidence="1" type="ORF">SO3561_08958</name>
</gene>
<organism evidence="1 2">
    <name type="scientific">Streptomyces olivochromogenes</name>
    <dbReference type="NCBI Taxonomy" id="1963"/>
    <lineage>
        <taxon>Bacteria</taxon>
        <taxon>Bacillati</taxon>
        <taxon>Actinomycetota</taxon>
        <taxon>Actinomycetes</taxon>
        <taxon>Kitasatosporales</taxon>
        <taxon>Streptomycetaceae</taxon>
        <taxon>Streptomyces</taxon>
    </lineage>
</organism>
<dbReference type="STRING" id="1963.AQJ27_45510"/>
<evidence type="ECO:0000313" key="2">
    <source>
        <dbReference type="Proteomes" id="UP000217446"/>
    </source>
</evidence>